<name>A0A0V1LPT0_9BILA</name>
<sequence length="105" mass="12004">MKVSQFQKNGSKLLEQMLRSVTMWIVTAAYLLIEILEQHQADANQEDNDDDDDRQQEALLILTLTAALEAVDTARRYFCIFNVDENVINQLSKIDTVICKLGKKT</sequence>
<evidence type="ECO:0000313" key="1">
    <source>
        <dbReference type="EMBL" id="KRZ61483.1"/>
    </source>
</evidence>
<comment type="caution">
    <text evidence="1">The sequence shown here is derived from an EMBL/GenBank/DDBJ whole genome shotgun (WGS) entry which is preliminary data.</text>
</comment>
<protein>
    <submittedName>
        <fullName evidence="1">Uncharacterized protein</fullName>
    </submittedName>
</protein>
<evidence type="ECO:0000313" key="2">
    <source>
        <dbReference type="Proteomes" id="UP000054721"/>
    </source>
</evidence>
<dbReference type="EMBL" id="JYDW01000017">
    <property type="protein sequence ID" value="KRZ61483.1"/>
    <property type="molecule type" value="Genomic_DNA"/>
</dbReference>
<proteinExistence type="predicted"/>
<organism evidence="1 2">
    <name type="scientific">Trichinella nativa</name>
    <dbReference type="NCBI Taxonomy" id="6335"/>
    <lineage>
        <taxon>Eukaryota</taxon>
        <taxon>Metazoa</taxon>
        <taxon>Ecdysozoa</taxon>
        <taxon>Nematoda</taxon>
        <taxon>Enoplea</taxon>
        <taxon>Dorylaimia</taxon>
        <taxon>Trichinellida</taxon>
        <taxon>Trichinellidae</taxon>
        <taxon>Trichinella</taxon>
    </lineage>
</organism>
<dbReference type="AlphaFoldDB" id="A0A0V1LPT0"/>
<keyword evidence="2" id="KW-1185">Reference proteome</keyword>
<accession>A0A0V1LPT0</accession>
<gene>
    <name evidence="1" type="ORF">T02_4340</name>
</gene>
<dbReference type="Proteomes" id="UP000054721">
    <property type="component" value="Unassembled WGS sequence"/>
</dbReference>
<reference evidence="1 2" key="1">
    <citation type="submission" date="2015-05" db="EMBL/GenBank/DDBJ databases">
        <title>Evolution of Trichinella species and genotypes.</title>
        <authorList>
            <person name="Korhonen P.K."/>
            <person name="Edoardo P."/>
            <person name="Giuseppe L.R."/>
            <person name="Gasser R.B."/>
        </authorList>
    </citation>
    <scope>NUCLEOTIDE SEQUENCE [LARGE SCALE GENOMIC DNA]</scope>
    <source>
        <strain evidence="1">ISS10</strain>
    </source>
</reference>